<organism evidence="2 3">
    <name type="scientific">Brachionus calyciflorus</name>
    <dbReference type="NCBI Taxonomy" id="104777"/>
    <lineage>
        <taxon>Eukaryota</taxon>
        <taxon>Metazoa</taxon>
        <taxon>Spiralia</taxon>
        <taxon>Gnathifera</taxon>
        <taxon>Rotifera</taxon>
        <taxon>Eurotatoria</taxon>
        <taxon>Monogononta</taxon>
        <taxon>Pseudotrocha</taxon>
        <taxon>Ploima</taxon>
        <taxon>Brachionidae</taxon>
        <taxon>Brachionus</taxon>
    </lineage>
</organism>
<dbReference type="EMBL" id="CAJNOC010003205">
    <property type="protein sequence ID" value="CAF0972493.1"/>
    <property type="molecule type" value="Genomic_DNA"/>
</dbReference>
<protein>
    <submittedName>
        <fullName evidence="2">Uncharacterized protein</fullName>
    </submittedName>
</protein>
<evidence type="ECO:0000313" key="2">
    <source>
        <dbReference type="EMBL" id="CAF0972493.1"/>
    </source>
</evidence>
<dbReference type="OrthoDB" id="10390590at2759"/>
<comment type="caution">
    <text evidence="2">The sequence shown here is derived from an EMBL/GenBank/DDBJ whole genome shotgun (WGS) entry which is preliminary data.</text>
</comment>
<feature type="chain" id="PRO_5032965348" evidence="1">
    <location>
        <begin position="20"/>
        <end position="184"/>
    </location>
</feature>
<dbReference type="Proteomes" id="UP000663879">
    <property type="component" value="Unassembled WGS sequence"/>
</dbReference>
<evidence type="ECO:0000313" key="3">
    <source>
        <dbReference type="Proteomes" id="UP000663879"/>
    </source>
</evidence>
<keyword evidence="1" id="KW-0732">Signal</keyword>
<sequence length="184" mass="21129">MKFLILGLLYFSLVSTCLAAPREWTIEHEKNFDLILSLLPLYGGFKLNRMINPYSLNSIKNFFQSKPHHYTSFKDELTTEGVFLPDLDQLNWSAIKQEDFDLAKVIVVETTIKQALEPEFRQYIKDYFGANENVAERLKNSLAEMGITYTDDIDSERLEETILNTFSPMVADFLPVAISIAIFG</sequence>
<evidence type="ECO:0000256" key="1">
    <source>
        <dbReference type="SAM" id="SignalP"/>
    </source>
</evidence>
<gene>
    <name evidence="2" type="ORF">OXX778_LOCUS14991</name>
</gene>
<keyword evidence="3" id="KW-1185">Reference proteome</keyword>
<reference evidence="2" key="1">
    <citation type="submission" date="2021-02" db="EMBL/GenBank/DDBJ databases">
        <authorList>
            <person name="Nowell W R."/>
        </authorList>
    </citation>
    <scope>NUCLEOTIDE SEQUENCE</scope>
    <source>
        <strain evidence="2">Ploen Becks lab</strain>
    </source>
</reference>
<accession>A0A814EQV4</accession>
<proteinExistence type="predicted"/>
<feature type="signal peptide" evidence="1">
    <location>
        <begin position="1"/>
        <end position="19"/>
    </location>
</feature>
<name>A0A814EQV4_9BILA</name>
<dbReference type="AlphaFoldDB" id="A0A814EQV4"/>